<evidence type="ECO:0000256" key="3">
    <source>
        <dbReference type="ARBA" id="ARBA00022679"/>
    </source>
</evidence>
<dbReference type="GO" id="GO:0032259">
    <property type="term" value="P:methylation"/>
    <property type="evidence" value="ECO:0007669"/>
    <property type="project" value="UniProtKB-KW"/>
</dbReference>
<sequence length="256" mass="29202">MYFHRKVGWPVQNEYTYTDMLAYFGVTTAHPGGKNITARAIDLLPIVNGMKIAELGCGLGDTAHFLATEKGANVYGIDVHPVMIQKARERHKDAFDRKKLHFLHTDAASIPFPDESIDGIIAESVLSFSNVHDVLKECRRLLRPGGFFASLDLVCDPAFPIVEKKEYSSFYGMKQLYTMNEWHDLLKSYNMHVQHTIEENPANLPAGDIPELLLSDDVPLKCYEIMENHITMLEKNQPFTRYAYFICKKDDQMNLI</sequence>
<dbReference type="PANTHER" id="PTHR44307:SF2">
    <property type="entry name" value="PHOSPHOETHANOLAMINE METHYLTRANSFERASE ISOFORM X1"/>
    <property type="match status" value="1"/>
</dbReference>
<dbReference type="AlphaFoldDB" id="A0A3M7TWY6"/>
<dbReference type="GO" id="GO:0008757">
    <property type="term" value="F:S-adenosylmethionine-dependent methyltransferase activity"/>
    <property type="evidence" value="ECO:0007669"/>
    <property type="project" value="InterPro"/>
</dbReference>
<protein>
    <submittedName>
        <fullName evidence="6">Class I SAM-dependent methyltransferase</fullName>
    </submittedName>
</protein>
<dbReference type="CDD" id="cd02440">
    <property type="entry name" value="AdoMet_MTases"/>
    <property type="match status" value="1"/>
</dbReference>
<dbReference type="PANTHER" id="PTHR44307">
    <property type="entry name" value="PHOSPHOETHANOLAMINE METHYLTRANSFERASE"/>
    <property type="match status" value="1"/>
</dbReference>
<evidence type="ECO:0000313" key="7">
    <source>
        <dbReference type="Proteomes" id="UP000278746"/>
    </source>
</evidence>
<keyword evidence="2 6" id="KW-0489">Methyltransferase</keyword>
<comment type="caution">
    <text evidence="6">The sequence shown here is derived from an EMBL/GenBank/DDBJ whole genome shotgun (WGS) entry which is preliminary data.</text>
</comment>
<accession>A0A3M7TWY6</accession>
<organism evidence="6 7">
    <name type="scientific">Alteribacter keqinensis</name>
    <dbReference type="NCBI Taxonomy" id="2483800"/>
    <lineage>
        <taxon>Bacteria</taxon>
        <taxon>Bacillati</taxon>
        <taxon>Bacillota</taxon>
        <taxon>Bacilli</taxon>
        <taxon>Bacillales</taxon>
        <taxon>Bacillaceae</taxon>
        <taxon>Alteribacter</taxon>
    </lineage>
</organism>
<evidence type="ECO:0000256" key="1">
    <source>
        <dbReference type="ARBA" id="ARBA00005189"/>
    </source>
</evidence>
<dbReference type="InterPro" id="IPR029063">
    <property type="entry name" value="SAM-dependent_MTases_sf"/>
</dbReference>
<name>A0A3M7TWY6_9BACI</name>
<proteinExistence type="predicted"/>
<evidence type="ECO:0000313" key="6">
    <source>
        <dbReference type="EMBL" id="RNA70118.1"/>
    </source>
</evidence>
<reference evidence="6 7" key="1">
    <citation type="submission" date="2018-10" db="EMBL/GenBank/DDBJ databases">
        <title>Bacillus Keqinensis sp. nov., a moderately halophilic bacterium isolated from a saline-alkaline lake.</title>
        <authorList>
            <person name="Wang H."/>
        </authorList>
    </citation>
    <scope>NUCLEOTIDE SEQUENCE [LARGE SCALE GENOMIC DNA]</scope>
    <source>
        <strain evidence="6 7">KQ-3</strain>
    </source>
</reference>
<dbReference type="Gene3D" id="3.40.50.150">
    <property type="entry name" value="Vaccinia Virus protein VP39"/>
    <property type="match status" value="1"/>
</dbReference>
<keyword evidence="3 6" id="KW-0808">Transferase</keyword>
<feature type="domain" description="Methyltransferase type 11" evidence="5">
    <location>
        <begin position="54"/>
        <end position="149"/>
    </location>
</feature>
<evidence type="ECO:0000256" key="2">
    <source>
        <dbReference type="ARBA" id="ARBA00022603"/>
    </source>
</evidence>
<comment type="pathway">
    <text evidence="4">Phospholipid metabolism.</text>
</comment>
<evidence type="ECO:0000256" key="4">
    <source>
        <dbReference type="ARBA" id="ARBA00025707"/>
    </source>
</evidence>
<comment type="pathway">
    <text evidence="1">Lipid metabolism.</text>
</comment>
<keyword evidence="7" id="KW-1185">Reference proteome</keyword>
<dbReference type="SUPFAM" id="SSF53335">
    <property type="entry name" value="S-adenosyl-L-methionine-dependent methyltransferases"/>
    <property type="match status" value="1"/>
</dbReference>
<dbReference type="Pfam" id="PF08241">
    <property type="entry name" value="Methyltransf_11"/>
    <property type="match status" value="1"/>
</dbReference>
<gene>
    <name evidence="6" type="ORF">EBO34_09375</name>
</gene>
<dbReference type="Proteomes" id="UP000278746">
    <property type="component" value="Unassembled WGS sequence"/>
</dbReference>
<evidence type="ECO:0000259" key="5">
    <source>
        <dbReference type="Pfam" id="PF08241"/>
    </source>
</evidence>
<dbReference type="InterPro" id="IPR013216">
    <property type="entry name" value="Methyltransf_11"/>
</dbReference>
<dbReference type="EMBL" id="RHIB01000001">
    <property type="protein sequence ID" value="RNA70118.1"/>
    <property type="molecule type" value="Genomic_DNA"/>
</dbReference>